<organism evidence="8 9">
    <name type="scientific">Deinococcus roseus</name>
    <dbReference type="NCBI Taxonomy" id="392414"/>
    <lineage>
        <taxon>Bacteria</taxon>
        <taxon>Thermotogati</taxon>
        <taxon>Deinococcota</taxon>
        <taxon>Deinococci</taxon>
        <taxon>Deinococcales</taxon>
        <taxon>Deinococcaceae</taxon>
        <taxon>Deinococcus</taxon>
    </lineage>
</organism>
<evidence type="ECO:0008006" key="10">
    <source>
        <dbReference type="Google" id="ProtNLM"/>
    </source>
</evidence>
<feature type="signal peptide" evidence="5">
    <location>
        <begin position="1"/>
        <end position="22"/>
    </location>
</feature>
<dbReference type="InterPro" id="IPR017853">
    <property type="entry name" value="GH"/>
</dbReference>
<evidence type="ECO:0000256" key="4">
    <source>
        <dbReference type="PROSITE-ProRule" id="PRU01100"/>
    </source>
</evidence>
<accession>A0ABQ2D1R1</accession>
<keyword evidence="2 4" id="KW-0378">Hydrolase</keyword>
<keyword evidence="9" id="KW-1185">Reference proteome</keyword>
<evidence type="ECO:0000313" key="9">
    <source>
        <dbReference type="Proteomes" id="UP000632222"/>
    </source>
</evidence>
<sequence>MKHPWIALLLPLALAACSTTTAPEVAAPQALSPGQSSVLDYIKSISGKYTIAGQHNREPNSDPTKWTRYIQSTTGKTPGLWGGDFLFLQDDINNRQTMVNQAKAQFKSGAVVALTWHVCPPTVSEPCNWDSGGILSHLSDAQWSQLITPGSALNNAWKVRLDKIVPYLQDLKNNGVQALFRPIHEMNDGWSWWGGRPGVNGSKKLYQITYDYLVKTKGITNLIWVWNVKDVGMDRLADYYPGADYVDVASVDMWYKDFPTSSDYNSMLSIAGSKPIALAEVGKVPSPSQLTSQPRWAYFMTWAEYAQTVNTPATLTATHQAANVLTRDELNIAYGRPAAASSVESSSYPASNVTDGNLTTRWSSAFSDNQSITIDLGSQRTFNNVQLAWEASYAKSYQIQVSNDQTTWSTVYSTTAGDGGNDSLSFTATSARYIKIQCITRSNAYGFSLWDVSVFNK</sequence>
<name>A0ABQ2D1R1_9DEIO</name>
<evidence type="ECO:0000259" key="7">
    <source>
        <dbReference type="PROSITE" id="PS51764"/>
    </source>
</evidence>
<dbReference type="Pfam" id="PF00754">
    <property type="entry name" value="F5_F8_type_C"/>
    <property type="match status" value="1"/>
</dbReference>
<dbReference type="InterPro" id="IPR000805">
    <property type="entry name" value="Glyco_hydro_26"/>
</dbReference>
<evidence type="ECO:0000256" key="2">
    <source>
        <dbReference type="ARBA" id="ARBA00022801"/>
    </source>
</evidence>
<dbReference type="SUPFAM" id="SSF49785">
    <property type="entry name" value="Galactose-binding domain-like"/>
    <property type="match status" value="1"/>
</dbReference>
<dbReference type="Gene3D" id="2.60.120.260">
    <property type="entry name" value="Galactose-binding domain-like"/>
    <property type="match status" value="1"/>
</dbReference>
<evidence type="ECO:0000256" key="1">
    <source>
        <dbReference type="ARBA" id="ARBA00007754"/>
    </source>
</evidence>
<dbReference type="Proteomes" id="UP000632222">
    <property type="component" value="Unassembled WGS sequence"/>
</dbReference>
<proteinExistence type="inferred from homology"/>
<feature type="chain" id="PRO_5046733675" description="Glycosyl hydrolase" evidence="5">
    <location>
        <begin position="23"/>
        <end position="457"/>
    </location>
</feature>
<keyword evidence="3 4" id="KW-0326">Glycosidase</keyword>
<keyword evidence="5" id="KW-0732">Signal</keyword>
<dbReference type="PANTHER" id="PTHR40079:SF4">
    <property type="entry name" value="GH26 DOMAIN-CONTAINING PROTEIN-RELATED"/>
    <property type="match status" value="1"/>
</dbReference>
<evidence type="ECO:0000256" key="3">
    <source>
        <dbReference type="ARBA" id="ARBA00023295"/>
    </source>
</evidence>
<protein>
    <recommendedName>
        <fullName evidence="10">Glycosyl hydrolase</fullName>
    </recommendedName>
</protein>
<feature type="active site" description="Nucleophile" evidence="4">
    <location>
        <position position="280"/>
    </location>
</feature>
<dbReference type="RefSeq" id="WP_189003806.1">
    <property type="nucleotide sequence ID" value="NZ_BMOD01000012.1"/>
</dbReference>
<dbReference type="InterPro" id="IPR022790">
    <property type="entry name" value="GH26_dom"/>
</dbReference>
<dbReference type="Pfam" id="PF02156">
    <property type="entry name" value="Glyco_hydro_26"/>
    <property type="match status" value="1"/>
</dbReference>
<dbReference type="EMBL" id="BMOD01000012">
    <property type="protein sequence ID" value="GGJ42274.1"/>
    <property type="molecule type" value="Genomic_DNA"/>
</dbReference>
<feature type="domain" description="F5/8 type C" evidence="6">
    <location>
        <begin position="325"/>
        <end position="457"/>
    </location>
</feature>
<gene>
    <name evidence="8" type="ORF">GCM10008938_30400</name>
</gene>
<evidence type="ECO:0000313" key="8">
    <source>
        <dbReference type="EMBL" id="GGJ42274.1"/>
    </source>
</evidence>
<feature type="active site" description="Proton donor" evidence="4">
    <location>
        <position position="185"/>
    </location>
</feature>
<dbReference type="SUPFAM" id="SSF51445">
    <property type="entry name" value="(Trans)glycosidases"/>
    <property type="match status" value="1"/>
</dbReference>
<dbReference type="PROSITE" id="PS51764">
    <property type="entry name" value="GH26"/>
    <property type="match status" value="1"/>
</dbReference>
<evidence type="ECO:0000256" key="5">
    <source>
        <dbReference type="SAM" id="SignalP"/>
    </source>
</evidence>
<reference evidence="9" key="1">
    <citation type="journal article" date="2019" name="Int. J. Syst. Evol. Microbiol.">
        <title>The Global Catalogue of Microorganisms (GCM) 10K type strain sequencing project: providing services to taxonomists for standard genome sequencing and annotation.</title>
        <authorList>
            <consortium name="The Broad Institute Genomics Platform"/>
            <consortium name="The Broad Institute Genome Sequencing Center for Infectious Disease"/>
            <person name="Wu L."/>
            <person name="Ma J."/>
        </authorList>
    </citation>
    <scope>NUCLEOTIDE SEQUENCE [LARGE SCALE GENOMIC DNA]</scope>
    <source>
        <strain evidence="9">JCM 14370</strain>
    </source>
</reference>
<comment type="caution">
    <text evidence="8">The sequence shown here is derived from an EMBL/GenBank/DDBJ whole genome shotgun (WGS) entry which is preliminary data.</text>
</comment>
<dbReference type="PANTHER" id="PTHR40079">
    <property type="entry name" value="MANNAN ENDO-1,4-BETA-MANNOSIDASE E-RELATED"/>
    <property type="match status" value="1"/>
</dbReference>
<evidence type="ECO:0000259" key="6">
    <source>
        <dbReference type="PROSITE" id="PS50022"/>
    </source>
</evidence>
<comment type="similarity">
    <text evidence="1 4">Belongs to the glycosyl hydrolase 26 family.</text>
</comment>
<dbReference type="InterPro" id="IPR008979">
    <property type="entry name" value="Galactose-bd-like_sf"/>
</dbReference>
<dbReference type="Gene3D" id="3.20.20.80">
    <property type="entry name" value="Glycosidases"/>
    <property type="match status" value="1"/>
</dbReference>
<dbReference type="PROSITE" id="PS50022">
    <property type="entry name" value="FA58C_3"/>
    <property type="match status" value="1"/>
</dbReference>
<dbReference type="InterPro" id="IPR000421">
    <property type="entry name" value="FA58C"/>
</dbReference>
<dbReference type="PROSITE" id="PS51257">
    <property type="entry name" value="PROKAR_LIPOPROTEIN"/>
    <property type="match status" value="1"/>
</dbReference>
<dbReference type="PRINTS" id="PR00739">
    <property type="entry name" value="GLHYDRLASE26"/>
</dbReference>
<feature type="domain" description="GH26" evidence="7">
    <location>
        <begin position="33"/>
        <end position="328"/>
    </location>
</feature>